<keyword evidence="3" id="KW-1185">Reference proteome</keyword>
<accession>H3CNF2</accession>
<organism evidence="2 3">
    <name type="scientific">Tetraodon nigroviridis</name>
    <name type="common">Spotted green pufferfish</name>
    <name type="synonym">Chelonodon nigroviridis</name>
    <dbReference type="NCBI Taxonomy" id="99883"/>
    <lineage>
        <taxon>Eukaryota</taxon>
        <taxon>Metazoa</taxon>
        <taxon>Chordata</taxon>
        <taxon>Craniata</taxon>
        <taxon>Vertebrata</taxon>
        <taxon>Euteleostomi</taxon>
        <taxon>Actinopterygii</taxon>
        <taxon>Neopterygii</taxon>
        <taxon>Teleostei</taxon>
        <taxon>Neoteleostei</taxon>
        <taxon>Acanthomorphata</taxon>
        <taxon>Eupercaria</taxon>
        <taxon>Tetraodontiformes</taxon>
        <taxon>Tetradontoidea</taxon>
        <taxon>Tetraodontidae</taxon>
        <taxon>Tetraodon</taxon>
    </lineage>
</organism>
<proteinExistence type="predicted"/>
<dbReference type="Proteomes" id="UP000007303">
    <property type="component" value="Unassembled WGS sequence"/>
</dbReference>
<reference evidence="3" key="1">
    <citation type="journal article" date="2004" name="Nature">
        <title>Genome duplication in the teleost fish Tetraodon nigroviridis reveals the early vertebrate proto-karyotype.</title>
        <authorList>
            <person name="Jaillon O."/>
            <person name="Aury J.-M."/>
            <person name="Brunet F."/>
            <person name="Petit J.-L."/>
            <person name="Stange-Thomann N."/>
            <person name="Mauceli E."/>
            <person name="Bouneau L."/>
            <person name="Fischer C."/>
            <person name="Ozouf-Costaz C."/>
            <person name="Bernot A."/>
            <person name="Nicaud S."/>
            <person name="Jaffe D."/>
            <person name="Fisher S."/>
            <person name="Lutfalla G."/>
            <person name="Dossat C."/>
            <person name="Segurens B."/>
            <person name="Dasilva C."/>
            <person name="Salanoubat M."/>
            <person name="Levy M."/>
            <person name="Boudet N."/>
            <person name="Castellano S."/>
            <person name="Anthouard V."/>
            <person name="Jubin C."/>
            <person name="Castelli V."/>
            <person name="Katinka M."/>
            <person name="Vacherie B."/>
            <person name="Biemont C."/>
            <person name="Skalli Z."/>
            <person name="Cattolico L."/>
            <person name="Poulain J."/>
            <person name="De Berardinis V."/>
            <person name="Cruaud C."/>
            <person name="Duprat S."/>
            <person name="Brottier P."/>
            <person name="Coutanceau J.-P."/>
            <person name="Gouzy J."/>
            <person name="Parra G."/>
            <person name="Lardier G."/>
            <person name="Chapple C."/>
            <person name="McKernan K.J."/>
            <person name="McEwan P."/>
            <person name="Bosak S."/>
            <person name="Kellis M."/>
            <person name="Volff J.-N."/>
            <person name="Guigo R."/>
            <person name="Zody M.C."/>
            <person name="Mesirov J."/>
            <person name="Lindblad-Toh K."/>
            <person name="Birren B."/>
            <person name="Nusbaum C."/>
            <person name="Kahn D."/>
            <person name="Robinson-Rechavi M."/>
            <person name="Laudet V."/>
            <person name="Schachter V."/>
            <person name="Quetier F."/>
            <person name="Saurin W."/>
            <person name="Scarpelli C."/>
            <person name="Wincker P."/>
            <person name="Lander E.S."/>
            <person name="Weissenbach J."/>
            <person name="Roest Crollius H."/>
        </authorList>
    </citation>
    <scope>NUCLEOTIDE SEQUENCE [LARGE SCALE GENOMIC DNA]</scope>
</reference>
<reference evidence="2" key="3">
    <citation type="submission" date="2025-09" db="UniProtKB">
        <authorList>
            <consortium name="Ensembl"/>
        </authorList>
    </citation>
    <scope>IDENTIFICATION</scope>
</reference>
<reference evidence="2" key="2">
    <citation type="submission" date="2025-08" db="UniProtKB">
        <authorList>
            <consortium name="Ensembl"/>
        </authorList>
    </citation>
    <scope>IDENTIFICATION</scope>
</reference>
<evidence type="ECO:0000313" key="3">
    <source>
        <dbReference type="Proteomes" id="UP000007303"/>
    </source>
</evidence>
<feature type="region of interest" description="Disordered" evidence="1">
    <location>
        <begin position="17"/>
        <end position="41"/>
    </location>
</feature>
<evidence type="ECO:0000313" key="2">
    <source>
        <dbReference type="Ensembl" id="ENSTNIP00000009783.1"/>
    </source>
</evidence>
<sequence>MRTLTTTLKGRSMTWRGPAQSRAAATCPPSTPVRRACRPSPRRARPRWSGWRACWRSRPLSTSTWPGCARRRTKATLKMGWRWMRRPWSRASLRTQTWSTEAVGGPALLVEVGRGSEAGPSARPALLLLCPSSVRLLSVFGALLSCYCSVSLEAGGVPIPDPVLATKTCFVRN</sequence>
<evidence type="ECO:0000256" key="1">
    <source>
        <dbReference type="SAM" id="MobiDB-lite"/>
    </source>
</evidence>
<dbReference type="AlphaFoldDB" id="H3CNF2"/>
<name>H3CNF2_TETNG</name>
<dbReference type="InParanoid" id="H3CNF2"/>
<protein>
    <submittedName>
        <fullName evidence="2">Uncharacterized protein</fullName>
    </submittedName>
</protein>
<dbReference type="HOGENOM" id="CLU_1547094_0_0_1"/>
<dbReference type="Ensembl" id="ENSTNIT00000009960.1">
    <property type="protein sequence ID" value="ENSTNIP00000009783.1"/>
    <property type="gene ID" value="ENSTNIG00000006983.1"/>
</dbReference>